<keyword evidence="5" id="KW-0949">S-adenosyl-L-methionine</keyword>
<gene>
    <name evidence="6" type="ORF">EES38_00460</name>
</gene>
<accession>A0A3N9U8M1</accession>
<protein>
    <submittedName>
        <fullName evidence="6">Decarboxylating cobalt-precorrin-6B (C(15))-methyltransferase</fullName>
    </submittedName>
</protein>
<dbReference type="GO" id="GO:0008276">
    <property type="term" value="F:protein methyltransferase activity"/>
    <property type="evidence" value="ECO:0007669"/>
    <property type="project" value="InterPro"/>
</dbReference>
<sequence>MKDSEFIRVDKVPMTKQEVRSVSIDRLELQHARKFLDIGAGTGSVGIEAAVRYPNLHVLAIERNNSAVDAIKANCQKFDCSERVRIIPHEAPCEISGKVDAAFIGGSGGNLVDIIDWAFSQLIPRGRLVLNFILQENLQEALKHLESKNVEELVCTQLLVSTMTNLGDGSYFKPNNPTFILSCKKGVEHATS</sequence>
<evidence type="ECO:0000256" key="1">
    <source>
        <dbReference type="ARBA" id="ARBA00004953"/>
    </source>
</evidence>
<reference evidence="6 7" key="1">
    <citation type="submission" date="2018-11" db="EMBL/GenBank/DDBJ databases">
        <title>Vibrio LJC006 sp. nov., isolated from seawater during the bloom of the enteromorpha.</title>
        <authorList>
            <person name="Liang J."/>
        </authorList>
    </citation>
    <scope>NUCLEOTIDE SEQUENCE [LARGE SCALE GENOMIC DNA]</scope>
    <source>
        <strain evidence="6 7">LJC006</strain>
    </source>
</reference>
<dbReference type="Gene3D" id="3.40.50.150">
    <property type="entry name" value="Vaccinia Virus protein VP39"/>
    <property type="match status" value="1"/>
</dbReference>
<organism evidence="6 7">
    <name type="scientific">Vibrio viridaestus</name>
    <dbReference type="NCBI Taxonomy" id="2487322"/>
    <lineage>
        <taxon>Bacteria</taxon>
        <taxon>Pseudomonadati</taxon>
        <taxon>Pseudomonadota</taxon>
        <taxon>Gammaproteobacteria</taxon>
        <taxon>Vibrionales</taxon>
        <taxon>Vibrionaceae</taxon>
        <taxon>Vibrio</taxon>
    </lineage>
</organism>
<dbReference type="GO" id="GO:0032259">
    <property type="term" value="P:methylation"/>
    <property type="evidence" value="ECO:0007669"/>
    <property type="project" value="UniProtKB-KW"/>
</dbReference>
<dbReference type="PANTHER" id="PTHR43182">
    <property type="entry name" value="COBALT-PRECORRIN-6B C(15)-METHYLTRANSFERASE (DECARBOXYLATING)"/>
    <property type="match status" value="1"/>
</dbReference>
<evidence type="ECO:0000313" key="7">
    <source>
        <dbReference type="Proteomes" id="UP000281112"/>
    </source>
</evidence>
<keyword evidence="2" id="KW-0169">Cobalamin biosynthesis</keyword>
<dbReference type="SUPFAM" id="SSF53335">
    <property type="entry name" value="S-adenosyl-L-methionine-dependent methyltransferases"/>
    <property type="match status" value="1"/>
</dbReference>
<comment type="pathway">
    <text evidence="1">Cofactor biosynthesis; adenosylcobalamin biosynthesis.</text>
</comment>
<evidence type="ECO:0000256" key="4">
    <source>
        <dbReference type="ARBA" id="ARBA00022679"/>
    </source>
</evidence>
<dbReference type="NCBIfam" id="TIGR02469">
    <property type="entry name" value="CbiT"/>
    <property type="match status" value="1"/>
</dbReference>
<keyword evidence="4 6" id="KW-0808">Transferase</keyword>
<keyword evidence="3 6" id="KW-0489">Methyltransferase</keyword>
<evidence type="ECO:0000256" key="3">
    <source>
        <dbReference type="ARBA" id="ARBA00022603"/>
    </source>
</evidence>
<dbReference type="AlphaFoldDB" id="A0A3N9U8M1"/>
<dbReference type="GO" id="GO:0009236">
    <property type="term" value="P:cobalamin biosynthetic process"/>
    <property type="evidence" value="ECO:0007669"/>
    <property type="project" value="UniProtKB-UniPathway"/>
</dbReference>
<proteinExistence type="predicted"/>
<dbReference type="InterPro" id="IPR029063">
    <property type="entry name" value="SAM-dependent_MTases_sf"/>
</dbReference>
<dbReference type="RefSeq" id="WP_124935208.1">
    <property type="nucleotide sequence ID" value="NZ_RJVQ01000001.1"/>
</dbReference>
<dbReference type="EMBL" id="RJVQ01000001">
    <property type="protein sequence ID" value="RQW64556.1"/>
    <property type="molecule type" value="Genomic_DNA"/>
</dbReference>
<dbReference type="PANTHER" id="PTHR43182:SF1">
    <property type="entry name" value="COBALT-PRECORRIN-7 C(5)-METHYLTRANSFERASE"/>
    <property type="match status" value="1"/>
</dbReference>
<dbReference type="InterPro" id="IPR050714">
    <property type="entry name" value="Cobalamin_biosynth_MTase"/>
</dbReference>
<evidence type="ECO:0000256" key="5">
    <source>
        <dbReference type="ARBA" id="ARBA00022691"/>
    </source>
</evidence>
<name>A0A3N9U8M1_9VIBR</name>
<evidence type="ECO:0000256" key="2">
    <source>
        <dbReference type="ARBA" id="ARBA00022573"/>
    </source>
</evidence>
<dbReference type="UniPathway" id="UPA00148"/>
<comment type="caution">
    <text evidence="6">The sequence shown here is derived from an EMBL/GenBank/DDBJ whole genome shotgun (WGS) entry which is preliminary data.</text>
</comment>
<dbReference type="Proteomes" id="UP000281112">
    <property type="component" value="Unassembled WGS sequence"/>
</dbReference>
<dbReference type="NCBIfam" id="NF006138">
    <property type="entry name" value="PRK08287.1"/>
    <property type="match status" value="1"/>
</dbReference>
<dbReference type="CDD" id="cd02440">
    <property type="entry name" value="AdoMet_MTases"/>
    <property type="match status" value="1"/>
</dbReference>
<dbReference type="Pfam" id="PF03602">
    <property type="entry name" value="Cons_hypoth95"/>
    <property type="match status" value="1"/>
</dbReference>
<evidence type="ECO:0000313" key="6">
    <source>
        <dbReference type="EMBL" id="RQW64556.1"/>
    </source>
</evidence>
<keyword evidence="7" id="KW-1185">Reference proteome</keyword>
<dbReference type="OrthoDB" id="9787825at2"/>
<dbReference type="InterPro" id="IPR014008">
    <property type="entry name" value="Cbl_synth_MTase_CbiT"/>
</dbReference>